<gene>
    <name evidence="1" type="ORF">FSCOSCO3_A028843</name>
</gene>
<sequence>MKRSCRESARPDAAADVPCVPSRATVCLCRFHHEWERVVFDDTIPESGGEFSETKAPISLGTCHPRLQCRGFGEGSENFLNVCHVCTILLSEAHDCQLAAECAHLHCDDEASQASWQAERKDNTAAPSFTTRRTGVCFRKATLKYRNLSLLWLMSGQCCHDDVVTVT</sequence>
<dbReference type="EMBL" id="CAWUFR010000229">
    <property type="protein sequence ID" value="CAK6973374.1"/>
    <property type="molecule type" value="Genomic_DNA"/>
</dbReference>
<comment type="caution">
    <text evidence="1">The sequence shown here is derived from an EMBL/GenBank/DDBJ whole genome shotgun (WGS) entry which is preliminary data.</text>
</comment>
<dbReference type="AlphaFoldDB" id="A0AAV1PP35"/>
<evidence type="ECO:0000313" key="2">
    <source>
        <dbReference type="Proteomes" id="UP001314229"/>
    </source>
</evidence>
<accession>A0AAV1PP35</accession>
<reference evidence="1 2" key="1">
    <citation type="submission" date="2024-01" db="EMBL/GenBank/DDBJ databases">
        <authorList>
            <person name="Alioto T."/>
            <person name="Alioto T."/>
            <person name="Gomez Garrido J."/>
        </authorList>
    </citation>
    <scope>NUCLEOTIDE SEQUENCE [LARGE SCALE GENOMIC DNA]</scope>
</reference>
<name>A0AAV1PP35_SCOSC</name>
<proteinExistence type="predicted"/>
<protein>
    <submittedName>
        <fullName evidence="1">Uncharacterized protein</fullName>
    </submittedName>
</protein>
<keyword evidence="2" id="KW-1185">Reference proteome</keyword>
<dbReference type="Proteomes" id="UP001314229">
    <property type="component" value="Unassembled WGS sequence"/>
</dbReference>
<organism evidence="1 2">
    <name type="scientific">Scomber scombrus</name>
    <name type="common">Atlantic mackerel</name>
    <name type="synonym">Scomber vernalis</name>
    <dbReference type="NCBI Taxonomy" id="13677"/>
    <lineage>
        <taxon>Eukaryota</taxon>
        <taxon>Metazoa</taxon>
        <taxon>Chordata</taxon>
        <taxon>Craniata</taxon>
        <taxon>Vertebrata</taxon>
        <taxon>Euteleostomi</taxon>
        <taxon>Actinopterygii</taxon>
        <taxon>Neopterygii</taxon>
        <taxon>Teleostei</taxon>
        <taxon>Neoteleostei</taxon>
        <taxon>Acanthomorphata</taxon>
        <taxon>Pelagiaria</taxon>
        <taxon>Scombriformes</taxon>
        <taxon>Scombridae</taxon>
        <taxon>Scomber</taxon>
    </lineage>
</organism>
<evidence type="ECO:0000313" key="1">
    <source>
        <dbReference type="EMBL" id="CAK6973374.1"/>
    </source>
</evidence>